<dbReference type="Proteomes" id="UP000078540">
    <property type="component" value="Unassembled WGS sequence"/>
</dbReference>
<dbReference type="AlphaFoldDB" id="A0A195BU16"/>
<sequence length="26" mass="3159">MLLFAFFIKNNIGDKHHKENIESRQQ</sequence>
<evidence type="ECO:0000313" key="2">
    <source>
        <dbReference type="Proteomes" id="UP000078540"/>
    </source>
</evidence>
<evidence type="ECO:0000313" key="1">
    <source>
        <dbReference type="EMBL" id="KYM89921.1"/>
    </source>
</evidence>
<name>A0A195BU16_9HYME</name>
<accession>A0A195BU16</accession>
<dbReference type="EMBL" id="KQ976417">
    <property type="protein sequence ID" value="KYM89921.1"/>
    <property type="molecule type" value="Genomic_DNA"/>
</dbReference>
<proteinExistence type="predicted"/>
<protein>
    <submittedName>
        <fullName evidence="1">Uncharacterized protein</fullName>
    </submittedName>
</protein>
<keyword evidence="2" id="KW-1185">Reference proteome</keyword>
<reference evidence="1 2" key="1">
    <citation type="submission" date="2015-09" db="EMBL/GenBank/DDBJ databases">
        <title>Atta colombica WGS genome.</title>
        <authorList>
            <person name="Nygaard S."/>
            <person name="Hu H."/>
            <person name="Boomsma J."/>
            <person name="Zhang G."/>
        </authorList>
    </citation>
    <scope>NUCLEOTIDE SEQUENCE [LARGE SCALE GENOMIC DNA]</scope>
    <source>
        <strain evidence="1">Treedump-2</strain>
        <tissue evidence="1">Whole body</tissue>
    </source>
</reference>
<gene>
    <name evidence="1" type="ORF">ALC53_02233</name>
</gene>
<organism evidence="1 2">
    <name type="scientific">Atta colombica</name>
    <dbReference type="NCBI Taxonomy" id="520822"/>
    <lineage>
        <taxon>Eukaryota</taxon>
        <taxon>Metazoa</taxon>
        <taxon>Ecdysozoa</taxon>
        <taxon>Arthropoda</taxon>
        <taxon>Hexapoda</taxon>
        <taxon>Insecta</taxon>
        <taxon>Pterygota</taxon>
        <taxon>Neoptera</taxon>
        <taxon>Endopterygota</taxon>
        <taxon>Hymenoptera</taxon>
        <taxon>Apocrita</taxon>
        <taxon>Aculeata</taxon>
        <taxon>Formicoidea</taxon>
        <taxon>Formicidae</taxon>
        <taxon>Myrmicinae</taxon>
        <taxon>Atta</taxon>
    </lineage>
</organism>